<dbReference type="EMBL" id="ASSJ01000070">
    <property type="protein sequence ID" value="ERN40677.1"/>
    <property type="molecule type" value="Genomic_DNA"/>
</dbReference>
<accession>U5DIB7</accession>
<sequence>MQTSIDSKKQYQEPRIVCVGDAVKMTLSFGQSLIRDARWRFPIDPSA</sequence>
<name>U5DIB7_9CHRO</name>
<evidence type="ECO:0000313" key="2">
    <source>
        <dbReference type="Proteomes" id="UP000016960"/>
    </source>
</evidence>
<organism evidence="1 2">
    <name type="scientific">Rubidibacter lacunae KORDI 51-2</name>
    <dbReference type="NCBI Taxonomy" id="582515"/>
    <lineage>
        <taxon>Bacteria</taxon>
        <taxon>Bacillati</taxon>
        <taxon>Cyanobacteriota</taxon>
        <taxon>Cyanophyceae</taxon>
        <taxon>Oscillatoriophycideae</taxon>
        <taxon>Chroococcales</taxon>
        <taxon>Aphanothecaceae</taxon>
        <taxon>Rubidibacter</taxon>
    </lineage>
</organism>
<reference evidence="1 2" key="1">
    <citation type="submission" date="2013-05" db="EMBL/GenBank/DDBJ databases">
        <title>Draft genome sequence of Rubidibacter lacunae KORDI 51-2.</title>
        <authorList>
            <person name="Choi D.H."/>
            <person name="Noh J.H."/>
            <person name="Kwon K.-K."/>
            <person name="Lee J.-H."/>
            <person name="Ryu J.-Y."/>
        </authorList>
    </citation>
    <scope>NUCLEOTIDE SEQUENCE [LARGE SCALE GENOMIC DNA]</scope>
    <source>
        <strain evidence="1 2">KORDI 51-2</strain>
    </source>
</reference>
<comment type="caution">
    <text evidence="1">The sequence shown here is derived from an EMBL/GenBank/DDBJ whole genome shotgun (WGS) entry which is preliminary data.</text>
</comment>
<gene>
    <name evidence="1" type="ORF">KR51_00026620</name>
</gene>
<dbReference type="Proteomes" id="UP000016960">
    <property type="component" value="Unassembled WGS sequence"/>
</dbReference>
<proteinExistence type="predicted"/>
<evidence type="ECO:0000313" key="1">
    <source>
        <dbReference type="EMBL" id="ERN40677.1"/>
    </source>
</evidence>
<protein>
    <submittedName>
        <fullName evidence="1">Uncharacterized protein</fullName>
    </submittedName>
</protein>
<dbReference type="AlphaFoldDB" id="U5DIB7"/>
<dbReference type="InParanoid" id="U5DIB7"/>
<keyword evidence="2" id="KW-1185">Reference proteome</keyword>